<evidence type="ECO:0000256" key="5">
    <source>
        <dbReference type="ARBA" id="ARBA00023136"/>
    </source>
</evidence>
<dbReference type="Proteomes" id="UP001458880">
    <property type="component" value="Unassembled WGS sequence"/>
</dbReference>
<evidence type="ECO:0000256" key="8">
    <source>
        <dbReference type="RuleBase" id="RU363108"/>
    </source>
</evidence>
<accession>A0AAW1NLG5</accession>
<comment type="caution">
    <text evidence="8">Lacks conserved residue(s) required for the propagation of feature annotation.</text>
</comment>
<evidence type="ECO:0000256" key="6">
    <source>
        <dbReference type="ARBA" id="ARBA00023170"/>
    </source>
</evidence>
<dbReference type="GO" id="GO:0030425">
    <property type="term" value="C:dendrite"/>
    <property type="evidence" value="ECO:0007669"/>
    <property type="project" value="TreeGrafter"/>
</dbReference>
<keyword evidence="5 8" id="KW-0472">Membrane</keyword>
<keyword evidence="6 8" id="KW-0675">Receptor</keyword>
<dbReference type="AlphaFoldDB" id="A0AAW1NLG5"/>
<keyword evidence="4 8" id="KW-1133">Transmembrane helix</keyword>
<dbReference type="GO" id="GO:0007165">
    <property type="term" value="P:signal transduction"/>
    <property type="evidence" value="ECO:0007669"/>
    <property type="project" value="UniProtKB-KW"/>
</dbReference>
<evidence type="ECO:0000313" key="10">
    <source>
        <dbReference type="Proteomes" id="UP001458880"/>
    </source>
</evidence>
<sequence>MEKNVFLKLKPLCFWLRIVGLAPFYFDEHNNMIYSTFHIKIVCLIEILAVITSIAILISSTDVETNTSVTKALFFILAGVFVVKIIVRNAKGIFFSKSGYSMWVQVRKTLKLCDKRRINYHNSSVLYMSIAGIIAAIIGPPTLNSLLYVTKSLDKQHFVSTTCVYLIHMPYLSAAQEFCYLISLMAGYFKELDLILNKLTKSSKLIKVNDGNLEIINEIQKCYFSVSEAAEKIVNNFALPVLVILGEVMILLLIHSHNVVLLFYGKSKSVFFVFNPRFTVVWVSSYLLLLGQICGISSYCQRKANKIKDTLRNLDTTGKNSAYMKNLRLLSLRIMHEDFKIAPAGLFTIDLALAYVDVISKKIPYKRKHSCAALRTSSARKSLEEIRSEWLETMGSPISRLSSHTVS</sequence>
<comment type="caution">
    <text evidence="9">The sequence shown here is derived from an EMBL/GenBank/DDBJ whole genome shotgun (WGS) entry which is preliminary data.</text>
</comment>
<evidence type="ECO:0000256" key="3">
    <source>
        <dbReference type="ARBA" id="ARBA00022692"/>
    </source>
</evidence>
<reference evidence="9 10" key="1">
    <citation type="journal article" date="2024" name="BMC Genomics">
        <title>De novo assembly and annotation of Popillia japonica's genome with initial clues to its potential as an invasive pest.</title>
        <authorList>
            <person name="Cucini C."/>
            <person name="Boschi S."/>
            <person name="Funari R."/>
            <person name="Cardaioli E."/>
            <person name="Iannotti N."/>
            <person name="Marturano G."/>
            <person name="Paoli F."/>
            <person name="Bruttini M."/>
            <person name="Carapelli A."/>
            <person name="Frati F."/>
            <person name="Nardi F."/>
        </authorList>
    </citation>
    <scope>NUCLEOTIDE SEQUENCE [LARGE SCALE GENOMIC DNA]</scope>
    <source>
        <strain evidence="9">DMR45628</strain>
    </source>
</reference>
<feature type="transmembrane region" description="Helical" evidence="8">
    <location>
        <begin position="70"/>
        <end position="87"/>
    </location>
</feature>
<feature type="transmembrane region" description="Helical" evidence="8">
    <location>
        <begin position="280"/>
        <end position="300"/>
    </location>
</feature>
<dbReference type="GO" id="GO:0043025">
    <property type="term" value="C:neuronal cell body"/>
    <property type="evidence" value="ECO:0007669"/>
    <property type="project" value="TreeGrafter"/>
</dbReference>
<dbReference type="GO" id="GO:0050909">
    <property type="term" value="P:sensory perception of taste"/>
    <property type="evidence" value="ECO:0007669"/>
    <property type="project" value="InterPro"/>
</dbReference>
<feature type="transmembrane region" description="Helical" evidence="8">
    <location>
        <begin position="125"/>
        <end position="149"/>
    </location>
</feature>
<dbReference type="GO" id="GO:0030424">
    <property type="term" value="C:axon"/>
    <property type="evidence" value="ECO:0007669"/>
    <property type="project" value="TreeGrafter"/>
</dbReference>
<gene>
    <name evidence="9" type="ORF">QE152_g36</name>
</gene>
<name>A0AAW1NLG5_POPJA</name>
<comment type="subcellular location">
    <subcellularLocation>
        <location evidence="1 8">Cell membrane</location>
        <topology evidence="1 8">Multi-pass membrane protein</topology>
    </subcellularLocation>
</comment>
<feature type="transmembrane region" description="Helical" evidence="8">
    <location>
        <begin position="237"/>
        <end position="260"/>
    </location>
</feature>
<evidence type="ECO:0000256" key="7">
    <source>
        <dbReference type="ARBA" id="ARBA00023224"/>
    </source>
</evidence>
<protein>
    <recommendedName>
        <fullName evidence="8">Gustatory receptor</fullName>
    </recommendedName>
</protein>
<evidence type="ECO:0000256" key="4">
    <source>
        <dbReference type="ARBA" id="ARBA00022989"/>
    </source>
</evidence>
<dbReference type="GO" id="GO:0005886">
    <property type="term" value="C:plasma membrane"/>
    <property type="evidence" value="ECO:0007669"/>
    <property type="project" value="UniProtKB-SubCell"/>
</dbReference>
<dbReference type="PANTHER" id="PTHR21143">
    <property type="entry name" value="INVERTEBRATE GUSTATORY RECEPTOR"/>
    <property type="match status" value="1"/>
</dbReference>
<feature type="transmembrane region" description="Helical" evidence="8">
    <location>
        <begin position="169"/>
        <end position="189"/>
    </location>
</feature>
<evidence type="ECO:0000256" key="2">
    <source>
        <dbReference type="ARBA" id="ARBA00022475"/>
    </source>
</evidence>
<dbReference type="InterPro" id="IPR013604">
    <property type="entry name" value="7TM_chemorcpt"/>
</dbReference>
<organism evidence="9 10">
    <name type="scientific">Popillia japonica</name>
    <name type="common">Japanese beetle</name>
    <dbReference type="NCBI Taxonomy" id="7064"/>
    <lineage>
        <taxon>Eukaryota</taxon>
        <taxon>Metazoa</taxon>
        <taxon>Ecdysozoa</taxon>
        <taxon>Arthropoda</taxon>
        <taxon>Hexapoda</taxon>
        <taxon>Insecta</taxon>
        <taxon>Pterygota</taxon>
        <taxon>Neoptera</taxon>
        <taxon>Endopterygota</taxon>
        <taxon>Coleoptera</taxon>
        <taxon>Polyphaga</taxon>
        <taxon>Scarabaeiformia</taxon>
        <taxon>Scarabaeidae</taxon>
        <taxon>Rutelinae</taxon>
        <taxon>Popillia</taxon>
    </lineage>
</organism>
<comment type="function">
    <text evidence="8">Gustatory receptor which mediates acceptance or avoidance behavior, depending on its substrates.</text>
</comment>
<keyword evidence="3 8" id="KW-0812">Transmembrane</keyword>
<comment type="similarity">
    <text evidence="8">Belongs to the insect chemoreceptor superfamily. Gustatory receptor (GR) family.</text>
</comment>
<feature type="transmembrane region" description="Helical" evidence="8">
    <location>
        <begin position="38"/>
        <end position="58"/>
    </location>
</feature>
<keyword evidence="7 8" id="KW-0807">Transducer</keyword>
<keyword evidence="10" id="KW-1185">Reference proteome</keyword>
<dbReference type="EMBL" id="JASPKY010000001">
    <property type="protein sequence ID" value="KAK9759161.1"/>
    <property type="molecule type" value="Genomic_DNA"/>
</dbReference>
<evidence type="ECO:0000256" key="1">
    <source>
        <dbReference type="ARBA" id="ARBA00004651"/>
    </source>
</evidence>
<keyword evidence="2 8" id="KW-1003">Cell membrane</keyword>
<dbReference type="Pfam" id="PF08395">
    <property type="entry name" value="7tm_7"/>
    <property type="match status" value="1"/>
</dbReference>
<proteinExistence type="inferred from homology"/>
<evidence type="ECO:0000313" key="9">
    <source>
        <dbReference type="EMBL" id="KAK9759161.1"/>
    </source>
</evidence>
<dbReference type="PANTHER" id="PTHR21143:SF121">
    <property type="entry name" value="GUSTATORY AND ODORANT RECEPTOR 21A"/>
    <property type="match status" value="1"/>
</dbReference>